<gene>
    <name evidence="1" type="ORF">Bca52824_066453</name>
</gene>
<organism evidence="1 2">
    <name type="scientific">Brassica carinata</name>
    <name type="common">Ethiopian mustard</name>
    <name type="synonym">Abyssinian cabbage</name>
    <dbReference type="NCBI Taxonomy" id="52824"/>
    <lineage>
        <taxon>Eukaryota</taxon>
        <taxon>Viridiplantae</taxon>
        <taxon>Streptophyta</taxon>
        <taxon>Embryophyta</taxon>
        <taxon>Tracheophyta</taxon>
        <taxon>Spermatophyta</taxon>
        <taxon>Magnoliopsida</taxon>
        <taxon>eudicotyledons</taxon>
        <taxon>Gunneridae</taxon>
        <taxon>Pentapetalae</taxon>
        <taxon>rosids</taxon>
        <taxon>malvids</taxon>
        <taxon>Brassicales</taxon>
        <taxon>Brassicaceae</taxon>
        <taxon>Brassiceae</taxon>
        <taxon>Brassica</taxon>
    </lineage>
</organism>
<dbReference type="AlphaFoldDB" id="A0A8X7QL15"/>
<dbReference type="EMBL" id="JAAMPC010000013">
    <property type="protein sequence ID" value="KAG2271898.1"/>
    <property type="molecule type" value="Genomic_DNA"/>
</dbReference>
<reference evidence="1 2" key="1">
    <citation type="submission" date="2020-02" db="EMBL/GenBank/DDBJ databases">
        <authorList>
            <person name="Ma Q."/>
            <person name="Huang Y."/>
            <person name="Song X."/>
            <person name="Pei D."/>
        </authorList>
    </citation>
    <scope>NUCLEOTIDE SEQUENCE [LARGE SCALE GENOMIC DNA]</scope>
    <source>
        <strain evidence="1">Sxm20200214</strain>
        <tissue evidence="1">Leaf</tissue>
    </source>
</reference>
<keyword evidence="2" id="KW-1185">Reference proteome</keyword>
<evidence type="ECO:0000313" key="2">
    <source>
        <dbReference type="Proteomes" id="UP000886595"/>
    </source>
</evidence>
<name>A0A8X7QL15_BRACI</name>
<sequence>MEVDDITMHTGYKGGLETKFSENSLLVAKSSGNDHVAASTTDKAVAKLPNAPIKVWCFDCYDSREGAWNHELDSLTQVDLNNCEVSLLSF</sequence>
<accession>A0A8X7QL15</accession>
<comment type="caution">
    <text evidence="1">The sequence shown here is derived from an EMBL/GenBank/DDBJ whole genome shotgun (WGS) entry which is preliminary data.</text>
</comment>
<dbReference type="Proteomes" id="UP000886595">
    <property type="component" value="Unassembled WGS sequence"/>
</dbReference>
<proteinExistence type="predicted"/>
<evidence type="ECO:0000313" key="1">
    <source>
        <dbReference type="EMBL" id="KAG2271898.1"/>
    </source>
</evidence>
<protein>
    <submittedName>
        <fullName evidence="1">Uncharacterized protein</fullName>
    </submittedName>
</protein>